<dbReference type="AlphaFoldDB" id="A0A7J5H483"/>
<dbReference type="EMBL" id="WCUA01000012">
    <property type="protein sequence ID" value="KAB4184794.1"/>
    <property type="molecule type" value="Genomic_DNA"/>
</dbReference>
<dbReference type="Pfam" id="PF13155">
    <property type="entry name" value="Toprim_2"/>
    <property type="match status" value="1"/>
</dbReference>
<evidence type="ECO:0000313" key="2">
    <source>
        <dbReference type="Proteomes" id="UP000442334"/>
    </source>
</evidence>
<proteinExistence type="predicted"/>
<dbReference type="Gene3D" id="3.40.1360.10">
    <property type="match status" value="1"/>
</dbReference>
<evidence type="ECO:0000313" key="1">
    <source>
        <dbReference type="EMBL" id="KAB4184794.1"/>
    </source>
</evidence>
<accession>A0A7J5H483</accession>
<gene>
    <name evidence="1" type="ORF">GAQ34_12240</name>
</gene>
<dbReference type="RefSeq" id="WP_151858586.1">
    <property type="nucleotide sequence ID" value="NZ_WCTZ01000014.1"/>
</dbReference>
<dbReference type="SUPFAM" id="SSF56731">
    <property type="entry name" value="DNA primase core"/>
    <property type="match status" value="1"/>
</dbReference>
<reference evidence="1 2" key="1">
    <citation type="journal article" date="2019" name="Nat. Med.">
        <title>A library of human gut bacterial isolates paired with longitudinal multiomics data enables mechanistic microbiome research.</title>
        <authorList>
            <person name="Poyet M."/>
            <person name="Groussin M."/>
            <person name="Gibbons S.M."/>
            <person name="Avila-Pacheco J."/>
            <person name="Jiang X."/>
            <person name="Kearney S.M."/>
            <person name="Perrotta A.R."/>
            <person name="Berdy B."/>
            <person name="Zhao S."/>
            <person name="Lieberman T.D."/>
            <person name="Swanson P.K."/>
            <person name="Smith M."/>
            <person name="Roesemann S."/>
            <person name="Alexander J.E."/>
            <person name="Rich S.A."/>
            <person name="Livny J."/>
            <person name="Vlamakis H."/>
            <person name="Clish C."/>
            <person name="Bullock K."/>
            <person name="Deik A."/>
            <person name="Scott J."/>
            <person name="Pierce K.A."/>
            <person name="Xavier R.J."/>
            <person name="Alm E.J."/>
        </authorList>
    </citation>
    <scope>NUCLEOTIDE SEQUENCE [LARGE SCALE GENOMIC DNA]</scope>
    <source>
        <strain evidence="1 2">BIOML-A21</strain>
    </source>
</reference>
<comment type="caution">
    <text evidence="1">The sequence shown here is derived from an EMBL/GenBank/DDBJ whole genome shotgun (WGS) entry which is preliminary data.</text>
</comment>
<name>A0A7J5H483_BACUN</name>
<dbReference type="Proteomes" id="UP000442334">
    <property type="component" value="Unassembled WGS sequence"/>
</dbReference>
<protein>
    <submittedName>
        <fullName evidence="1">DUF3991 domain-containing protein</fullName>
    </submittedName>
</protein>
<organism evidence="1 2">
    <name type="scientific">Bacteroides uniformis</name>
    <dbReference type="NCBI Taxonomy" id="820"/>
    <lineage>
        <taxon>Bacteria</taxon>
        <taxon>Pseudomonadati</taxon>
        <taxon>Bacteroidota</taxon>
        <taxon>Bacteroidia</taxon>
        <taxon>Bacteroidales</taxon>
        <taxon>Bacteroidaceae</taxon>
        <taxon>Bacteroides</taxon>
    </lineage>
</organism>
<sequence>MPDYKVNFKELKSRVGVTDVAYALGYRLDRKAGVGRYIELVLGDGRDKRDTIIVSHPNDRGAQMFFRRDGSKGDVLTLIRENLDAFLVTGKDDWQKTAKVMARFANMPEPEYHEDWEYLKSVKAASVFDASRYEVRQIDVERIPQIFRQRGISDETVRQFAPFVFLIRDRRNGNFDGYNIGFPYTGADGLVKGYEIRGYGGYKSKAAGTDSSSSAWVADLSGNNPEAVKSVFFCESAFDAMAFHQMNKGQLHPDVALVSLGGTFSDNQIIGTMNRFPNAKAFDCFDNDIAGRIYGLRMIGLLEGIPMKINKAEGGLQVEAGGKSFTVNPVKALPSQLAAHLPVHYRSGQWLPPKAFKDWNDCLLNKPLAPVLAPRKEERDRNLAERRKGSLKM</sequence>
<dbReference type="InterPro" id="IPR034154">
    <property type="entry name" value="TOPRIM_DnaG/twinkle"/>
</dbReference>
<dbReference type="CDD" id="cd01029">
    <property type="entry name" value="TOPRIM_primases"/>
    <property type="match status" value="1"/>
</dbReference>